<dbReference type="InterPro" id="IPR012349">
    <property type="entry name" value="Split_barrel_FMN-bd"/>
</dbReference>
<dbReference type="InterPro" id="IPR008333">
    <property type="entry name" value="Cbr1-like_FAD-bd_dom"/>
</dbReference>
<dbReference type="SUPFAM" id="SSF50475">
    <property type="entry name" value="FMN-binding split barrel"/>
    <property type="match status" value="2"/>
</dbReference>
<dbReference type="InterPro" id="IPR012675">
    <property type="entry name" value="Beta-grasp_dom_sf"/>
</dbReference>
<dbReference type="InterPro" id="IPR001433">
    <property type="entry name" value="OxRdtase_FAD/NAD-bd"/>
</dbReference>
<dbReference type="GO" id="GO:0051537">
    <property type="term" value="F:2 iron, 2 sulfur cluster binding"/>
    <property type="evidence" value="ECO:0007669"/>
    <property type="project" value="InterPro"/>
</dbReference>
<dbReference type="InterPro" id="IPR017927">
    <property type="entry name" value="FAD-bd_FR_type"/>
</dbReference>
<dbReference type="RefSeq" id="WP_173206939.1">
    <property type="nucleotide sequence ID" value="NZ_CP053697.2"/>
</dbReference>
<accession>A0A6M8FGH1</accession>
<proteinExistence type="predicted"/>
<dbReference type="Gene3D" id="3.10.20.30">
    <property type="match status" value="1"/>
</dbReference>
<dbReference type="SUPFAM" id="SSF54292">
    <property type="entry name" value="2Fe-2S ferredoxin-like"/>
    <property type="match status" value="1"/>
</dbReference>
<dbReference type="Gene3D" id="2.30.110.10">
    <property type="entry name" value="Electron Transport, Fmn-binding Protein, Chain A"/>
    <property type="match status" value="2"/>
</dbReference>
<dbReference type="GO" id="GO:0016491">
    <property type="term" value="F:oxidoreductase activity"/>
    <property type="evidence" value="ECO:0007669"/>
    <property type="project" value="InterPro"/>
</dbReference>
<dbReference type="KEGG" id="pcam:HNE05_08610"/>
<dbReference type="Pfam" id="PF00970">
    <property type="entry name" value="FAD_binding_6"/>
    <property type="match status" value="1"/>
</dbReference>
<dbReference type="CDD" id="cd06184">
    <property type="entry name" value="flavohem_like_fad_nad_binding"/>
    <property type="match status" value="1"/>
</dbReference>
<dbReference type="PROSITE" id="PS51085">
    <property type="entry name" value="2FE2S_FER_2"/>
    <property type="match status" value="1"/>
</dbReference>
<dbReference type="AlphaFoldDB" id="A0A6M8FGH1"/>
<reference evidence="3" key="1">
    <citation type="submission" date="2020-07" db="EMBL/GenBank/DDBJ databases">
        <title>Nitrate ammonifying Pseudomonas campi sp. nov. isolated from German agricultural grassland.</title>
        <authorList>
            <person name="Timsy T."/>
            <person name="Ulrich A."/>
            <person name="Spanner T."/>
            <person name="Foesel B."/>
            <person name="Kolb S."/>
            <person name="Horn M.A."/>
            <person name="Behrendt U."/>
        </authorList>
    </citation>
    <scope>NUCLEOTIDE SEQUENCE</scope>
    <source>
        <strain evidence="3">S1-A32-2</strain>
    </source>
</reference>
<feature type="domain" description="2Fe-2S ferredoxin-type" evidence="1">
    <location>
        <begin position="598"/>
        <end position="684"/>
    </location>
</feature>
<feature type="domain" description="FAD-binding FR-type" evidence="2">
    <location>
        <begin position="331"/>
        <end position="434"/>
    </location>
</feature>
<dbReference type="InterPro" id="IPR017938">
    <property type="entry name" value="Riboflavin_synthase-like_b-brl"/>
</dbReference>
<evidence type="ECO:0000313" key="4">
    <source>
        <dbReference type="Proteomes" id="UP000501379"/>
    </source>
</evidence>
<sequence length="684" mass="74967">MNLPPEPTSSPWHAGEQQLQASLGVAERMAVFGSKVIRDYMPDQHRNFYRQLPFILLGTVDAEGRPWASILEGAAGFAHSPDPRRLQLDTSPQPSDPAARALQAGAAVGLLGIELHTRRRNRVNGTVERHGENGLSIAVEHAFGNCPQYIQLRQLQLQPQAAAAASAPAEQRDTLDDAARATIGQADTFFVASYVEHADGSRSVDVSHRGGQSGFVRVQGNRLTIPDFAGNLHFNTLGNLLINPRAGLLFIDFASGDLLQLSGRTELILEGPQIAAFQGAERLWQLDVEQLVRRPAALRLRWQFEGYSPNSLLTGSWSEAEARLAAEALREQWRTLRVARIVEESANIRSFYLEPADGAGLPIFQAGQHLPLRLRIPGQAQPLIRTYSLSSAPSDQFLRISVKREGLVSTYLHEQIDVGSLLECRAPQGRFSLDAEQRRPLVLLAAGVGVTPLLAMLREVIYQNLRLRRSRRVWFVQSARQLADLAFREELQTLLQRGGEAIQAVRLLSQPEAQASEGEDFELSGRIDIDLLKHLLPFDDFDFYLCGPSAFTQDLYDGLRALNIGDERIHAETFGPSSLRRQVSQAAPAPEQPPAATAPVAVLFQHSAKEARWTPGSGSLLELAESRGLNPEFSCRGGSCGTCRTRLLAGQVHYPMPPAETPAAGEVLICCAIPAGDKPLLLDL</sequence>
<evidence type="ECO:0000259" key="2">
    <source>
        <dbReference type="PROSITE" id="PS51384"/>
    </source>
</evidence>
<dbReference type="InterPro" id="IPR039261">
    <property type="entry name" value="FNR_nucleotide-bd"/>
</dbReference>
<dbReference type="Proteomes" id="UP000501379">
    <property type="component" value="Chromosome"/>
</dbReference>
<dbReference type="EMBL" id="CP053697">
    <property type="protein sequence ID" value="QKE63422.1"/>
    <property type="molecule type" value="Genomic_DNA"/>
</dbReference>
<evidence type="ECO:0000313" key="3">
    <source>
        <dbReference type="EMBL" id="QKE63422.1"/>
    </source>
</evidence>
<dbReference type="PANTHER" id="PTHR42815:SF2">
    <property type="entry name" value="FAD-BINDING, PUTATIVE (AFU_ORTHOLOGUE AFUA_6G07600)-RELATED"/>
    <property type="match status" value="1"/>
</dbReference>
<dbReference type="InterPro" id="IPR001041">
    <property type="entry name" value="2Fe-2S_ferredoxin-type"/>
</dbReference>
<dbReference type="SUPFAM" id="SSF52343">
    <property type="entry name" value="Ferredoxin reductase-like, C-terminal NADP-linked domain"/>
    <property type="match status" value="1"/>
</dbReference>
<organism evidence="3 4">
    <name type="scientific">Aquipseudomonas campi</name>
    <dbReference type="NCBI Taxonomy" id="2731681"/>
    <lineage>
        <taxon>Bacteria</taxon>
        <taxon>Pseudomonadati</taxon>
        <taxon>Pseudomonadota</taxon>
        <taxon>Gammaproteobacteria</taxon>
        <taxon>Pseudomonadales</taxon>
        <taxon>Pseudomonadaceae</taxon>
        <taxon>Aquipseudomonas</taxon>
    </lineage>
</organism>
<dbReference type="InterPro" id="IPR006058">
    <property type="entry name" value="2Fe2S_fd_BS"/>
</dbReference>
<dbReference type="CDD" id="cd00207">
    <property type="entry name" value="fer2"/>
    <property type="match status" value="1"/>
</dbReference>
<dbReference type="InterPro" id="IPR036010">
    <property type="entry name" value="2Fe-2S_ferredoxin-like_sf"/>
</dbReference>
<dbReference type="Pfam" id="PF00175">
    <property type="entry name" value="NAD_binding_1"/>
    <property type="match status" value="1"/>
</dbReference>
<name>A0A6M8FGH1_9GAMM</name>
<dbReference type="InterPro" id="IPR011576">
    <property type="entry name" value="Pyridox_Oxase_N"/>
</dbReference>
<dbReference type="Pfam" id="PF01243">
    <property type="entry name" value="PNPOx_N"/>
    <property type="match status" value="1"/>
</dbReference>
<dbReference type="PANTHER" id="PTHR42815">
    <property type="entry name" value="FAD-BINDING, PUTATIVE (AFU_ORTHOLOGUE AFUA_6G07600)-RELATED"/>
    <property type="match status" value="1"/>
</dbReference>
<dbReference type="PROSITE" id="PS00197">
    <property type="entry name" value="2FE2S_FER_1"/>
    <property type="match status" value="1"/>
</dbReference>
<dbReference type="SUPFAM" id="SSF63380">
    <property type="entry name" value="Riboflavin synthase domain-like"/>
    <property type="match status" value="1"/>
</dbReference>
<dbReference type="PROSITE" id="PS51384">
    <property type="entry name" value="FAD_FR"/>
    <property type="match status" value="1"/>
</dbReference>
<dbReference type="Pfam" id="PF00111">
    <property type="entry name" value="Fer2"/>
    <property type="match status" value="1"/>
</dbReference>
<keyword evidence="4" id="KW-1185">Reference proteome</keyword>
<dbReference type="PRINTS" id="PR00410">
    <property type="entry name" value="PHEHYDRXLASE"/>
</dbReference>
<gene>
    <name evidence="3" type="ORF">HNE05_08610</name>
</gene>
<dbReference type="Gene3D" id="3.40.50.80">
    <property type="entry name" value="Nucleotide-binding domain of ferredoxin-NADP reductase (FNR) module"/>
    <property type="match status" value="1"/>
</dbReference>
<dbReference type="Gene3D" id="2.40.30.10">
    <property type="entry name" value="Translation factors"/>
    <property type="match status" value="1"/>
</dbReference>
<protein>
    <submittedName>
        <fullName evidence="3">Pyridoxamine 5'-phosphate oxidase family protein</fullName>
    </submittedName>
</protein>
<evidence type="ECO:0000259" key="1">
    <source>
        <dbReference type="PROSITE" id="PS51085"/>
    </source>
</evidence>